<sequence>LVPCSAHHELPCTSVLVEQPSTAMATQHSEMLTSPRRLCAVCGDTAQGKHYGALACNGCKGFFRRTVWTNRTFRCAIDNDCVV</sequence>
<keyword evidence="2" id="KW-0863">Zinc-finger</keyword>
<feature type="domain" description="Nuclear receptor" evidence="9">
    <location>
        <begin position="36"/>
        <end position="83"/>
    </location>
</feature>
<evidence type="ECO:0000256" key="2">
    <source>
        <dbReference type="ARBA" id="ARBA00022771"/>
    </source>
</evidence>
<keyword evidence="3" id="KW-0862">Zinc</keyword>
<dbReference type="Proteomes" id="UP001432027">
    <property type="component" value="Unassembled WGS sequence"/>
</dbReference>
<dbReference type="PROSITE" id="PS00031">
    <property type="entry name" value="NUCLEAR_REC_DBD_1"/>
    <property type="match status" value="1"/>
</dbReference>
<dbReference type="PANTHER" id="PTHR47630:SF4">
    <property type="entry name" value="NUCLEAR HORMONE RECEPTOR FAMILY MEMBER NHR-62"/>
    <property type="match status" value="1"/>
</dbReference>
<dbReference type="SUPFAM" id="SSF57716">
    <property type="entry name" value="Glucocorticoid receptor-like (DNA-binding domain)"/>
    <property type="match status" value="1"/>
</dbReference>
<evidence type="ECO:0000313" key="10">
    <source>
        <dbReference type="EMBL" id="GMS81703.1"/>
    </source>
</evidence>
<gene>
    <name evidence="10" type="ORF">PENTCL1PPCAC_3878</name>
</gene>
<name>A0AAV5SM09_9BILA</name>
<keyword evidence="5" id="KW-0238">DNA-binding</keyword>
<dbReference type="Gene3D" id="3.30.50.10">
    <property type="entry name" value="Erythroid Transcription Factor GATA-1, subunit A"/>
    <property type="match status" value="1"/>
</dbReference>
<feature type="non-terminal residue" evidence="10">
    <location>
        <position position="1"/>
    </location>
</feature>
<evidence type="ECO:0000256" key="3">
    <source>
        <dbReference type="ARBA" id="ARBA00022833"/>
    </source>
</evidence>
<dbReference type="PRINTS" id="PR00047">
    <property type="entry name" value="STROIDFINGER"/>
</dbReference>
<dbReference type="PANTHER" id="PTHR47630">
    <property type="entry name" value="NUCLEAR HORMONE RECEPTOR FAMILY-RELATED-RELATED"/>
    <property type="match status" value="1"/>
</dbReference>
<evidence type="ECO:0000256" key="4">
    <source>
        <dbReference type="ARBA" id="ARBA00023015"/>
    </source>
</evidence>
<organism evidence="10 11">
    <name type="scientific">Pristionchus entomophagus</name>
    <dbReference type="NCBI Taxonomy" id="358040"/>
    <lineage>
        <taxon>Eukaryota</taxon>
        <taxon>Metazoa</taxon>
        <taxon>Ecdysozoa</taxon>
        <taxon>Nematoda</taxon>
        <taxon>Chromadorea</taxon>
        <taxon>Rhabditida</taxon>
        <taxon>Rhabditina</taxon>
        <taxon>Diplogasteromorpha</taxon>
        <taxon>Diplogasteroidea</taxon>
        <taxon>Neodiplogasteridae</taxon>
        <taxon>Pristionchus</taxon>
    </lineage>
</organism>
<keyword evidence="8" id="KW-0539">Nucleus</keyword>
<dbReference type="InterPro" id="IPR052499">
    <property type="entry name" value="C.elegans_NHRs"/>
</dbReference>
<evidence type="ECO:0000256" key="6">
    <source>
        <dbReference type="ARBA" id="ARBA00023163"/>
    </source>
</evidence>
<evidence type="ECO:0000256" key="1">
    <source>
        <dbReference type="ARBA" id="ARBA00022723"/>
    </source>
</evidence>
<dbReference type="GO" id="GO:0008270">
    <property type="term" value="F:zinc ion binding"/>
    <property type="evidence" value="ECO:0007669"/>
    <property type="project" value="UniProtKB-KW"/>
</dbReference>
<dbReference type="PROSITE" id="PS51030">
    <property type="entry name" value="NUCLEAR_REC_DBD_2"/>
    <property type="match status" value="1"/>
</dbReference>
<comment type="caution">
    <text evidence="10">The sequence shown here is derived from an EMBL/GenBank/DDBJ whole genome shotgun (WGS) entry which is preliminary data.</text>
</comment>
<protein>
    <recommendedName>
        <fullName evidence="9">Nuclear receptor domain-containing protein</fullName>
    </recommendedName>
</protein>
<dbReference type="AlphaFoldDB" id="A0AAV5SM09"/>
<dbReference type="GO" id="GO:0043565">
    <property type="term" value="F:sequence-specific DNA binding"/>
    <property type="evidence" value="ECO:0007669"/>
    <property type="project" value="InterPro"/>
</dbReference>
<dbReference type="InterPro" id="IPR013088">
    <property type="entry name" value="Znf_NHR/GATA"/>
</dbReference>
<keyword evidence="11" id="KW-1185">Reference proteome</keyword>
<proteinExistence type="predicted"/>
<dbReference type="EMBL" id="BTSX01000001">
    <property type="protein sequence ID" value="GMS81703.1"/>
    <property type="molecule type" value="Genomic_DNA"/>
</dbReference>
<keyword evidence="4" id="KW-0805">Transcription regulation</keyword>
<evidence type="ECO:0000256" key="8">
    <source>
        <dbReference type="ARBA" id="ARBA00023242"/>
    </source>
</evidence>
<keyword evidence="6" id="KW-0804">Transcription</keyword>
<evidence type="ECO:0000259" key="9">
    <source>
        <dbReference type="PROSITE" id="PS51030"/>
    </source>
</evidence>
<keyword evidence="7" id="KW-0675">Receptor</keyword>
<dbReference type="SMART" id="SM00399">
    <property type="entry name" value="ZnF_C4"/>
    <property type="match status" value="1"/>
</dbReference>
<reference evidence="10" key="1">
    <citation type="submission" date="2023-10" db="EMBL/GenBank/DDBJ databases">
        <title>Genome assembly of Pristionchus species.</title>
        <authorList>
            <person name="Yoshida K."/>
            <person name="Sommer R.J."/>
        </authorList>
    </citation>
    <scope>NUCLEOTIDE SEQUENCE</scope>
    <source>
        <strain evidence="10">RS0144</strain>
    </source>
</reference>
<dbReference type="Pfam" id="PF00105">
    <property type="entry name" value="zf-C4"/>
    <property type="match status" value="1"/>
</dbReference>
<evidence type="ECO:0000256" key="7">
    <source>
        <dbReference type="ARBA" id="ARBA00023170"/>
    </source>
</evidence>
<dbReference type="GO" id="GO:0003700">
    <property type="term" value="F:DNA-binding transcription factor activity"/>
    <property type="evidence" value="ECO:0007669"/>
    <property type="project" value="InterPro"/>
</dbReference>
<evidence type="ECO:0000256" key="5">
    <source>
        <dbReference type="ARBA" id="ARBA00023125"/>
    </source>
</evidence>
<evidence type="ECO:0000313" key="11">
    <source>
        <dbReference type="Proteomes" id="UP001432027"/>
    </source>
</evidence>
<dbReference type="InterPro" id="IPR001628">
    <property type="entry name" value="Znf_hrmn_rcpt"/>
</dbReference>
<accession>A0AAV5SM09</accession>
<keyword evidence="1" id="KW-0479">Metal-binding</keyword>
<feature type="non-terminal residue" evidence="10">
    <location>
        <position position="83"/>
    </location>
</feature>